<dbReference type="Pfam" id="PF23023">
    <property type="entry name" value="Anti-Pycsar_Apyc1"/>
    <property type="match status" value="1"/>
</dbReference>
<dbReference type="AlphaFoldDB" id="A0A2U3ALT9"/>
<evidence type="ECO:0000256" key="4">
    <source>
        <dbReference type="ARBA" id="ARBA00022722"/>
    </source>
</evidence>
<feature type="binding site" evidence="10">
    <location>
        <position position="140"/>
    </location>
    <ligand>
        <name>Zn(2+)</name>
        <dbReference type="ChEBI" id="CHEBI:29105"/>
        <label>1</label>
        <note>catalytic</note>
    </ligand>
</feature>
<evidence type="ECO:0000256" key="7">
    <source>
        <dbReference type="ARBA" id="ARBA00022801"/>
    </source>
</evidence>
<evidence type="ECO:0000313" key="12">
    <source>
        <dbReference type="Proteomes" id="UP000245938"/>
    </source>
</evidence>
<evidence type="ECO:0000256" key="9">
    <source>
        <dbReference type="ARBA" id="ARBA00057812"/>
    </source>
</evidence>
<comment type="catalytic activity">
    <reaction evidence="10">
        <text>Endonucleolytic cleavage of RNA, removing extra 3' nucleotides from tRNA precursor, generating 3' termini of tRNAs. A 3'-hydroxy group is left at the tRNA terminus and a 5'-phosphoryl group is left at the trailer molecule.</text>
        <dbReference type="EC" id="3.1.26.11"/>
    </reaction>
</comment>
<dbReference type="EC" id="3.1.26.11" evidence="2 10"/>
<keyword evidence="4 10" id="KW-0540">Nuclease</keyword>
<dbReference type="NCBIfam" id="NF000801">
    <property type="entry name" value="PRK00055.1-3"/>
    <property type="match status" value="1"/>
</dbReference>
<evidence type="ECO:0000313" key="11">
    <source>
        <dbReference type="EMBL" id="PWI25472.1"/>
    </source>
</evidence>
<dbReference type="InterPro" id="IPR013471">
    <property type="entry name" value="RNase_Z/BN"/>
</dbReference>
<evidence type="ECO:0000256" key="2">
    <source>
        <dbReference type="ARBA" id="ARBA00012477"/>
    </source>
</evidence>
<dbReference type="CDD" id="cd07717">
    <property type="entry name" value="RNaseZ_ZiPD-like_MBL-fold"/>
    <property type="match status" value="1"/>
</dbReference>
<evidence type="ECO:0000256" key="6">
    <source>
        <dbReference type="ARBA" id="ARBA00022759"/>
    </source>
</evidence>
<evidence type="ECO:0000256" key="8">
    <source>
        <dbReference type="ARBA" id="ARBA00022833"/>
    </source>
</evidence>
<evidence type="ECO:0000256" key="1">
    <source>
        <dbReference type="ARBA" id="ARBA00011738"/>
    </source>
</evidence>
<feature type="binding site" evidence="10">
    <location>
        <position position="211"/>
    </location>
    <ligand>
        <name>Zn(2+)</name>
        <dbReference type="ChEBI" id="CHEBI:29105"/>
        <label>2</label>
        <note>catalytic</note>
    </ligand>
</feature>
<evidence type="ECO:0000256" key="5">
    <source>
        <dbReference type="ARBA" id="ARBA00022723"/>
    </source>
</evidence>
<feature type="binding site" evidence="10">
    <location>
        <position position="67"/>
    </location>
    <ligand>
        <name>Zn(2+)</name>
        <dbReference type="ChEBI" id="CHEBI:29105"/>
        <label>2</label>
        <note>catalytic</note>
    </ligand>
</feature>
<accession>A0A2U3ALT9</accession>
<dbReference type="PANTHER" id="PTHR46018:SF2">
    <property type="entry name" value="ZINC PHOSPHODIESTERASE ELAC PROTEIN 1"/>
    <property type="match status" value="1"/>
</dbReference>
<comment type="subunit">
    <text evidence="1 10">Homodimer.</text>
</comment>
<evidence type="ECO:0000256" key="3">
    <source>
        <dbReference type="ARBA" id="ARBA00022694"/>
    </source>
</evidence>
<feature type="binding site" evidence="10">
    <location>
        <position position="63"/>
    </location>
    <ligand>
        <name>Zn(2+)</name>
        <dbReference type="ChEBI" id="CHEBI:29105"/>
        <label>1</label>
        <note>catalytic</note>
    </ligand>
</feature>
<dbReference type="RefSeq" id="WP_109305831.1">
    <property type="nucleotide sequence ID" value="NZ_BJUF01000018.1"/>
</dbReference>
<reference evidence="11 12" key="1">
    <citation type="submission" date="2018-05" db="EMBL/GenBank/DDBJ databases">
        <title>Kurthia sibirica genome sequence.</title>
        <authorList>
            <person name="Maclea K.S."/>
            <person name="Goen A.E."/>
        </authorList>
    </citation>
    <scope>NUCLEOTIDE SEQUENCE [LARGE SCALE GENOMIC DNA]</scope>
    <source>
        <strain evidence="11 12">ATCC 49154</strain>
    </source>
</reference>
<dbReference type="GO" id="GO:0008270">
    <property type="term" value="F:zinc ion binding"/>
    <property type="evidence" value="ECO:0007669"/>
    <property type="project" value="UniProtKB-UniRule"/>
</dbReference>
<evidence type="ECO:0000256" key="10">
    <source>
        <dbReference type="HAMAP-Rule" id="MF_01818"/>
    </source>
</evidence>
<dbReference type="HAMAP" id="MF_01818">
    <property type="entry name" value="RNase_Z_BN"/>
    <property type="match status" value="1"/>
</dbReference>
<dbReference type="FunFam" id="3.60.15.10:FF:000002">
    <property type="entry name" value="Ribonuclease Z"/>
    <property type="match status" value="1"/>
</dbReference>
<keyword evidence="8 10" id="KW-0862">Zinc</keyword>
<feature type="binding site" evidence="10">
    <location>
        <position position="65"/>
    </location>
    <ligand>
        <name>Zn(2+)</name>
        <dbReference type="ChEBI" id="CHEBI:29105"/>
        <label>1</label>
        <note>catalytic</note>
    </ligand>
</feature>
<dbReference type="EMBL" id="QFVR01000008">
    <property type="protein sequence ID" value="PWI25472.1"/>
    <property type="molecule type" value="Genomic_DNA"/>
</dbReference>
<dbReference type="GO" id="GO:0042802">
    <property type="term" value="F:identical protein binding"/>
    <property type="evidence" value="ECO:0007669"/>
    <property type="project" value="UniProtKB-ARBA"/>
</dbReference>
<comment type="cofactor">
    <cofactor evidence="10">
        <name>Zn(2+)</name>
        <dbReference type="ChEBI" id="CHEBI:29105"/>
    </cofactor>
    <text evidence="10">Binds 2 Zn(2+) ions.</text>
</comment>
<comment type="caution">
    <text evidence="11">The sequence shown here is derived from an EMBL/GenBank/DDBJ whole genome shotgun (WGS) entry which is preliminary data.</text>
</comment>
<dbReference type="NCBIfam" id="TIGR02651">
    <property type="entry name" value="RNase_Z"/>
    <property type="match status" value="1"/>
</dbReference>
<feature type="binding site" evidence="10">
    <location>
        <position position="68"/>
    </location>
    <ligand>
        <name>Zn(2+)</name>
        <dbReference type="ChEBI" id="CHEBI:29105"/>
        <label>2</label>
        <note>catalytic</note>
    </ligand>
</feature>
<feature type="binding site" evidence="10">
    <location>
        <position position="269"/>
    </location>
    <ligand>
        <name>Zn(2+)</name>
        <dbReference type="ChEBI" id="CHEBI:29105"/>
        <label>2</label>
        <note>catalytic</note>
    </ligand>
</feature>
<feature type="binding site" evidence="10">
    <location>
        <position position="211"/>
    </location>
    <ligand>
        <name>Zn(2+)</name>
        <dbReference type="ChEBI" id="CHEBI:29105"/>
        <label>1</label>
        <note>catalytic</note>
    </ligand>
</feature>
<keyword evidence="12" id="KW-1185">Reference proteome</keyword>
<protein>
    <recommendedName>
        <fullName evidence="2 10">Ribonuclease Z</fullName>
        <shortName evidence="10">RNase Z</shortName>
        <ecNumber evidence="2 10">3.1.26.11</ecNumber>
    </recommendedName>
    <alternativeName>
        <fullName evidence="10">tRNA 3 endonuclease</fullName>
    </alternativeName>
    <alternativeName>
        <fullName evidence="10">tRNase Z</fullName>
    </alternativeName>
</protein>
<dbReference type="GO" id="GO:0042781">
    <property type="term" value="F:3'-tRNA processing endoribonuclease activity"/>
    <property type="evidence" value="ECO:0007669"/>
    <property type="project" value="UniProtKB-UniRule"/>
</dbReference>
<gene>
    <name evidence="10 11" type="primary">rnz</name>
    <name evidence="11" type="ORF">DEX24_07650</name>
</gene>
<proteinExistence type="inferred from homology"/>
<dbReference type="SUPFAM" id="SSF56281">
    <property type="entry name" value="Metallo-hydrolase/oxidoreductase"/>
    <property type="match status" value="1"/>
</dbReference>
<organism evidence="11 12">
    <name type="scientific">Kurthia sibirica</name>
    <dbReference type="NCBI Taxonomy" id="202750"/>
    <lineage>
        <taxon>Bacteria</taxon>
        <taxon>Bacillati</taxon>
        <taxon>Bacillota</taxon>
        <taxon>Bacilli</taxon>
        <taxon>Bacillales</taxon>
        <taxon>Caryophanaceae</taxon>
        <taxon>Kurthia</taxon>
    </lineage>
</organism>
<dbReference type="InterPro" id="IPR036866">
    <property type="entry name" value="RibonucZ/Hydroxyglut_hydro"/>
</dbReference>
<keyword evidence="7 10" id="KW-0378">Hydrolase</keyword>
<keyword evidence="3 10" id="KW-0819">tRNA processing</keyword>
<dbReference type="PANTHER" id="PTHR46018">
    <property type="entry name" value="ZINC PHOSPHODIESTERASE ELAC PROTEIN 1"/>
    <property type="match status" value="1"/>
</dbReference>
<comment type="similarity">
    <text evidence="10">Belongs to the RNase Z family.</text>
</comment>
<keyword evidence="5 10" id="KW-0479">Metal-binding</keyword>
<dbReference type="Gene3D" id="3.60.15.10">
    <property type="entry name" value="Ribonuclease Z/Hydroxyacylglutathione hydrolase-like"/>
    <property type="match status" value="1"/>
</dbReference>
<sequence>MQIQFLGTGAGMPSKFRNTSSLVVKLMEEIGECWLFDCGEATQHQIIKTSIKPRKITKIFITHLHGDHIYGLPGFLGSRSFLGGDEDLTIYGPTGLQQWVEASLKVTGTYLTYTIHFVELSEGLIFENDSFIVETLKLQHVVECYGFRVQQKALAGKLDIEKAHLLGVPNGPQLGQLKNGQDILLQDGTLIESTAVLSEPQQGFILSILGDTKYCANAITLSKNADVVIHEATFDKNTAQLAASYGHSTNREAAMVAKEAQAQLLLMNHISARFMLKDLALLQSDAQCIFPQSFIVQDLDAFDWKNQYVTRIASS</sequence>
<dbReference type="OrthoDB" id="9800940at2"/>
<keyword evidence="6 10" id="KW-0255">Endonuclease</keyword>
<name>A0A2U3ALT9_9BACL</name>
<dbReference type="Proteomes" id="UP000245938">
    <property type="component" value="Unassembled WGS sequence"/>
</dbReference>
<feature type="active site" description="Proton acceptor" evidence="10">
    <location>
        <position position="67"/>
    </location>
</feature>
<comment type="function">
    <text evidence="9 10">Zinc phosphodiesterase, which displays some tRNA 3'-processing endonuclease activity. Probably involved in tRNA maturation, by removing a 3'-trailer from precursor tRNA.</text>
</comment>